<feature type="region of interest" description="Disordered" evidence="1">
    <location>
        <begin position="1"/>
        <end position="46"/>
    </location>
</feature>
<evidence type="ECO:0000256" key="1">
    <source>
        <dbReference type="SAM" id="MobiDB-lite"/>
    </source>
</evidence>
<name>A0A072NYR1_SCHAZ</name>
<sequence>MMKKNYTSNTTKRSTSRSTATTRNKSTSQRKTGGCGCGSRKKRNNA</sequence>
<gene>
    <name evidence="2" type="ORF">M670_02438</name>
</gene>
<protein>
    <submittedName>
        <fullName evidence="2">Uncharacterized protein</fullName>
    </submittedName>
</protein>
<evidence type="ECO:0000313" key="3">
    <source>
        <dbReference type="Proteomes" id="UP000027936"/>
    </source>
</evidence>
<organism evidence="2 3">
    <name type="scientific">Schinkia azotoformans MEV2011</name>
    <dbReference type="NCBI Taxonomy" id="1348973"/>
    <lineage>
        <taxon>Bacteria</taxon>
        <taxon>Bacillati</taxon>
        <taxon>Bacillota</taxon>
        <taxon>Bacilli</taxon>
        <taxon>Bacillales</taxon>
        <taxon>Bacillaceae</taxon>
        <taxon>Calidifontibacillus/Schinkia group</taxon>
        <taxon>Schinkia</taxon>
    </lineage>
</organism>
<comment type="caution">
    <text evidence="2">The sequence shown here is derived from an EMBL/GenBank/DDBJ whole genome shotgun (WGS) entry which is preliminary data.</text>
</comment>
<reference evidence="2 3" key="1">
    <citation type="submission" date="2014-04" db="EMBL/GenBank/DDBJ databases">
        <title>Draft genome sequence of Bacillus azotoformans MEV2011, a (co-) denitrifying strain unable to grow in the presence of oxygen.</title>
        <authorList>
            <person name="Nielsen M."/>
            <person name="Schreiber L."/>
            <person name="Finster K."/>
            <person name="Schramm A."/>
        </authorList>
    </citation>
    <scope>NUCLEOTIDE SEQUENCE [LARGE SCALE GENOMIC DNA]</scope>
    <source>
        <strain evidence="2 3">MEV2011</strain>
    </source>
</reference>
<proteinExistence type="predicted"/>
<evidence type="ECO:0000313" key="2">
    <source>
        <dbReference type="EMBL" id="KEF38395.1"/>
    </source>
</evidence>
<dbReference type="EMBL" id="JJRY01000008">
    <property type="protein sequence ID" value="KEF38395.1"/>
    <property type="molecule type" value="Genomic_DNA"/>
</dbReference>
<dbReference type="AlphaFoldDB" id="A0A072NYR1"/>
<accession>A0A072NYR1</accession>
<dbReference type="RefSeq" id="WP_161773183.1">
    <property type="nucleotide sequence ID" value="NZ_JJRY01000008.1"/>
</dbReference>
<dbReference type="Proteomes" id="UP000027936">
    <property type="component" value="Unassembled WGS sequence"/>
</dbReference>
<feature type="compositionally biased region" description="Low complexity" evidence="1">
    <location>
        <begin position="1"/>
        <end position="27"/>
    </location>
</feature>